<dbReference type="InterPro" id="IPR036086">
    <property type="entry name" value="ParB/Sulfiredoxin_sf"/>
</dbReference>
<evidence type="ECO:0000256" key="5">
    <source>
        <dbReference type="SAM" id="MobiDB-lite"/>
    </source>
</evidence>
<gene>
    <name evidence="7" type="ORF">A2756_03655</name>
</gene>
<evidence type="ECO:0000256" key="3">
    <source>
        <dbReference type="ARBA" id="ARBA00023125"/>
    </source>
</evidence>
<dbReference type="InterPro" id="IPR057240">
    <property type="entry name" value="ParB_dimer_C"/>
</dbReference>
<reference evidence="7 8" key="1">
    <citation type="journal article" date="2016" name="Nat. Commun.">
        <title>Thousands of microbial genomes shed light on interconnected biogeochemical processes in an aquifer system.</title>
        <authorList>
            <person name="Anantharaman K."/>
            <person name="Brown C.T."/>
            <person name="Hug L.A."/>
            <person name="Sharon I."/>
            <person name="Castelle C.J."/>
            <person name="Probst A.J."/>
            <person name="Thomas B.C."/>
            <person name="Singh A."/>
            <person name="Wilkins M.J."/>
            <person name="Karaoz U."/>
            <person name="Brodie E.L."/>
            <person name="Williams K.H."/>
            <person name="Hubbard S.S."/>
            <person name="Banfield J.F."/>
        </authorList>
    </citation>
    <scope>NUCLEOTIDE SEQUENCE [LARGE SCALE GENOMIC DNA]</scope>
</reference>
<dbReference type="Pfam" id="PF17762">
    <property type="entry name" value="HTH_ParB"/>
    <property type="match status" value="1"/>
</dbReference>
<organism evidence="7 8">
    <name type="scientific">Candidatus Ryanbacteria bacterium RIFCSPHIGHO2_01_FULL_48_27</name>
    <dbReference type="NCBI Taxonomy" id="1802115"/>
    <lineage>
        <taxon>Bacteria</taxon>
        <taxon>Candidatus Ryaniibacteriota</taxon>
    </lineage>
</organism>
<evidence type="ECO:0000313" key="8">
    <source>
        <dbReference type="Proteomes" id="UP000177785"/>
    </source>
</evidence>
<sequence>MSQTLGRGLDALLPDNEPSKSSHTAGGSPAGAVNYRERPKESVFWIETEKIRPNPEQPRKVFDESALQELAESIRQYGILQPIIVSKRELEVPNGTQVEYQLIAGERRYRAASILGLAHVPAIIRRDELSERMKLELALIENLQREDLNAIEKAKAYKRLVADFGMSQKEVGARVGKSREAVANTMRLLTLPDHIQLAISEGRISEGHARPLLSLARNSEDQAKLFQTILAQNLTVRDVERISRHLVQNQIAGAASAQDPGTRMLEDQLGSALGTRVSVKRARDGKGHIDIEFFSEEEFKAIAEKIAYLQAALRMDGEASVASVPSPVGEPSIQTVPAPTDTDTFTV</sequence>
<feature type="compositionally biased region" description="Polar residues" evidence="5">
    <location>
        <begin position="332"/>
        <end position="347"/>
    </location>
</feature>
<comment type="caution">
    <text evidence="7">The sequence shown here is derived from an EMBL/GenBank/DDBJ whole genome shotgun (WGS) entry which is preliminary data.</text>
</comment>
<dbReference type="CDD" id="cd16393">
    <property type="entry name" value="SPO0J_N"/>
    <property type="match status" value="1"/>
</dbReference>
<evidence type="ECO:0000256" key="4">
    <source>
        <dbReference type="SAM" id="Coils"/>
    </source>
</evidence>
<dbReference type="SUPFAM" id="SSF109709">
    <property type="entry name" value="KorB DNA-binding domain-like"/>
    <property type="match status" value="1"/>
</dbReference>
<dbReference type="Pfam" id="PF23552">
    <property type="entry name" value="ParB_C"/>
    <property type="match status" value="1"/>
</dbReference>
<evidence type="ECO:0000256" key="1">
    <source>
        <dbReference type="ARBA" id="ARBA00006295"/>
    </source>
</evidence>
<feature type="region of interest" description="Disordered" evidence="5">
    <location>
        <begin position="324"/>
        <end position="347"/>
    </location>
</feature>
<feature type="coiled-coil region" evidence="4">
    <location>
        <begin position="126"/>
        <end position="160"/>
    </location>
</feature>
<protein>
    <recommendedName>
        <fullName evidence="6">ParB-like N-terminal domain-containing protein</fullName>
    </recommendedName>
</protein>
<dbReference type="FunFam" id="3.90.1530.30:FF:000001">
    <property type="entry name" value="Chromosome partitioning protein ParB"/>
    <property type="match status" value="1"/>
</dbReference>
<dbReference type="Proteomes" id="UP000177785">
    <property type="component" value="Unassembled WGS sequence"/>
</dbReference>
<keyword evidence="3" id="KW-0238">DNA-binding</keyword>
<proteinExistence type="inferred from homology"/>
<evidence type="ECO:0000313" key="7">
    <source>
        <dbReference type="EMBL" id="OGZ44937.1"/>
    </source>
</evidence>
<comment type="similarity">
    <text evidence="1">Belongs to the ParB family.</text>
</comment>
<evidence type="ECO:0000259" key="6">
    <source>
        <dbReference type="SMART" id="SM00470"/>
    </source>
</evidence>
<dbReference type="Pfam" id="PF02195">
    <property type="entry name" value="ParB_N"/>
    <property type="match status" value="1"/>
</dbReference>
<dbReference type="InterPro" id="IPR050336">
    <property type="entry name" value="Chromosome_partition/occlusion"/>
</dbReference>
<feature type="domain" description="ParB-like N-terminal" evidence="6">
    <location>
        <begin position="44"/>
        <end position="143"/>
    </location>
</feature>
<dbReference type="SMART" id="SM00470">
    <property type="entry name" value="ParB"/>
    <property type="match status" value="1"/>
</dbReference>
<dbReference type="STRING" id="1802115.A2756_03655"/>
<dbReference type="PANTHER" id="PTHR33375:SF1">
    <property type="entry name" value="CHROMOSOME-PARTITIONING PROTEIN PARB-RELATED"/>
    <property type="match status" value="1"/>
</dbReference>
<dbReference type="InterPro" id="IPR003115">
    <property type="entry name" value="ParB_N"/>
</dbReference>
<evidence type="ECO:0000256" key="2">
    <source>
        <dbReference type="ARBA" id="ARBA00022829"/>
    </source>
</evidence>
<keyword evidence="2" id="KW-0159">Chromosome partition</keyword>
<dbReference type="Gene3D" id="3.90.1530.30">
    <property type="match status" value="1"/>
</dbReference>
<keyword evidence="4" id="KW-0175">Coiled coil</keyword>
<dbReference type="GO" id="GO:0007059">
    <property type="term" value="P:chromosome segregation"/>
    <property type="evidence" value="ECO:0007669"/>
    <property type="project" value="UniProtKB-KW"/>
</dbReference>
<dbReference type="EMBL" id="MHNL01000011">
    <property type="protein sequence ID" value="OGZ44937.1"/>
    <property type="molecule type" value="Genomic_DNA"/>
</dbReference>
<dbReference type="PANTHER" id="PTHR33375">
    <property type="entry name" value="CHROMOSOME-PARTITIONING PROTEIN PARB-RELATED"/>
    <property type="match status" value="1"/>
</dbReference>
<dbReference type="AlphaFoldDB" id="A0A1G2G413"/>
<dbReference type="NCBIfam" id="TIGR00180">
    <property type="entry name" value="parB_part"/>
    <property type="match status" value="1"/>
</dbReference>
<accession>A0A1G2G413</accession>
<dbReference type="GO" id="GO:0003677">
    <property type="term" value="F:DNA binding"/>
    <property type="evidence" value="ECO:0007669"/>
    <property type="project" value="UniProtKB-KW"/>
</dbReference>
<dbReference type="FunFam" id="1.10.10.2830:FF:000001">
    <property type="entry name" value="Chromosome partitioning protein ParB"/>
    <property type="match status" value="1"/>
</dbReference>
<dbReference type="Gene3D" id="1.10.10.2830">
    <property type="match status" value="1"/>
</dbReference>
<dbReference type="SUPFAM" id="SSF110849">
    <property type="entry name" value="ParB/Sulfiredoxin"/>
    <property type="match status" value="1"/>
</dbReference>
<name>A0A1G2G413_9BACT</name>
<dbReference type="InterPro" id="IPR041468">
    <property type="entry name" value="HTH_ParB/Spo0J"/>
</dbReference>
<dbReference type="InterPro" id="IPR004437">
    <property type="entry name" value="ParB/RepB/Spo0J"/>
</dbReference>
<dbReference type="GO" id="GO:0005694">
    <property type="term" value="C:chromosome"/>
    <property type="evidence" value="ECO:0007669"/>
    <property type="project" value="TreeGrafter"/>
</dbReference>
<feature type="region of interest" description="Disordered" evidence="5">
    <location>
        <begin position="1"/>
        <end position="35"/>
    </location>
</feature>